<dbReference type="Pfam" id="PF13661">
    <property type="entry name" value="2OG-FeII_Oxy_4"/>
    <property type="match status" value="1"/>
</dbReference>
<proteinExistence type="inferred from homology"/>
<protein>
    <recommendedName>
        <fullName evidence="12">uS12 prolyl 3,4-dihydroxylase</fullName>
    </recommendedName>
</protein>
<dbReference type="GO" id="GO:0005737">
    <property type="term" value="C:cytoplasm"/>
    <property type="evidence" value="ECO:0007669"/>
    <property type="project" value="TreeGrafter"/>
</dbReference>
<dbReference type="PANTHER" id="PTHR12117">
    <property type="entry name" value="HISTONE ACETYLTRANSFERASE COMPLEX"/>
    <property type="match status" value="1"/>
</dbReference>
<evidence type="ECO:0000256" key="4">
    <source>
        <dbReference type="ARBA" id="ARBA00022723"/>
    </source>
</evidence>
<comment type="cofactor">
    <cofactor evidence="1">
        <name>L-ascorbate</name>
        <dbReference type="ChEBI" id="CHEBI:38290"/>
    </cofactor>
</comment>
<reference evidence="15 16" key="1">
    <citation type="journal article" date="2018" name="BMC Genomics">
        <title>Comparative genome analyses reveal sequence features reflecting distinct modes of host-adaptation between dicot and monocot powdery mildew.</title>
        <authorList>
            <person name="Wu Y."/>
            <person name="Ma X."/>
            <person name="Pan Z."/>
            <person name="Kale S.D."/>
            <person name="Song Y."/>
            <person name="King H."/>
            <person name="Zhang Q."/>
            <person name="Presley C."/>
            <person name="Deng X."/>
            <person name="Wei C.I."/>
            <person name="Xiao S."/>
        </authorList>
    </citation>
    <scope>NUCLEOTIDE SEQUENCE [LARGE SCALE GENOMIC DNA]</scope>
    <source>
        <strain evidence="15">UCSC1</strain>
    </source>
</reference>
<dbReference type="Pfam" id="PF10637">
    <property type="entry name" value="Ofd1_CTDD"/>
    <property type="match status" value="1"/>
</dbReference>
<sequence>MKRKAVSVADGSKAHGILKKRAKKKVKIVSEEELQKCFQHDVFIKETLEANVNQYAASNPYKHGVISSLIDDRLLRAVRDEIKENIHFTLKETDIYKIHQSGDLANLDGLDDATLEKLPNLLLLRDALYSSSFRKYIATITGSGNLSGQKTDMAINIYTPGCNLLCHDDVIGSRKVSYILYLTDPDIPWKEEWGGALRLFPTTVNDYDGMKTVTPSPYPQKSLPPAWNQLSFFAVQPGKSFHDVEEVYHAANKKQLKKDGGRVRMAISGWYHIPQKDEEGYIDGEEEKWGENSSLKQLQGNTDQCDFPKPQPSKVEKFTEQEKEEGLNERELDFLLKYIAPNYLIPYTLESVAQQFTDSSCVTLEGILSEKFSERLRKFIEDEEGSSSFDASDQKKKCSFQVARPPHKQRFLYIQPEPASTLKIDEKSENPVNELLSSLLPSKEFRKWLELATKCSIESSDTILRRFRRGLDYSLATNYDDKPRLEISLGLTTTSGWVGDIGLSEEKENKLSSSDLKKYLKRYRKHLGKTRYLNSKNKDLRASISNEDMKRIIRKIKKSKSQELPSPQDMDVGGHEIYMACDEDDNQDAAIYKHCLDTEDENVLFTIPASWNKLSIVLRDRGVLKFMKYVSRNAKGDRWDISGTFGVTVEDRNEDSENEDEDGDTKSLSEVSVSGDEDFNGFPDSDENSSS</sequence>
<evidence type="ECO:0000256" key="6">
    <source>
        <dbReference type="ARBA" id="ARBA00022964"/>
    </source>
</evidence>
<comment type="catalytic activity">
    <reaction evidence="11">
        <text>[ribosomal protein uS12]-(3S)-3-hydroxy-L-proline + 2-oxoglutarate + O2 = [ribosomal protein uS12]-(3S)-3,4-dihydroxy-L-proline + succinate + CO2</text>
        <dbReference type="Rhea" id="RHEA:54160"/>
        <dbReference type="Rhea" id="RHEA-COMP:13817"/>
        <dbReference type="Rhea" id="RHEA-COMP:13818"/>
        <dbReference type="ChEBI" id="CHEBI:15379"/>
        <dbReference type="ChEBI" id="CHEBI:16526"/>
        <dbReference type="ChEBI" id="CHEBI:16810"/>
        <dbReference type="ChEBI" id="CHEBI:30031"/>
        <dbReference type="ChEBI" id="CHEBI:85428"/>
        <dbReference type="ChEBI" id="CHEBI:138052"/>
    </reaction>
</comment>
<evidence type="ECO:0000259" key="14">
    <source>
        <dbReference type="PROSITE" id="PS51471"/>
    </source>
</evidence>
<dbReference type="Gene3D" id="2.60.120.620">
    <property type="entry name" value="q2cbj1_9rhob like domain"/>
    <property type="match status" value="1"/>
</dbReference>
<dbReference type="InterPro" id="IPR005123">
    <property type="entry name" value="Oxoglu/Fe-dep_dioxygenase_dom"/>
</dbReference>
<keyword evidence="6" id="KW-0223">Dioxygenase</keyword>
<dbReference type="AlphaFoldDB" id="A0A420HKW4"/>
<organism evidence="15 16">
    <name type="scientific">Golovinomyces cichoracearum</name>
    <dbReference type="NCBI Taxonomy" id="62708"/>
    <lineage>
        <taxon>Eukaryota</taxon>
        <taxon>Fungi</taxon>
        <taxon>Dikarya</taxon>
        <taxon>Ascomycota</taxon>
        <taxon>Pezizomycotina</taxon>
        <taxon>Leotiomycetes</taxon>
        <taxon>Erysiphales</taxon>
        <taxon>Erysiphaceae</taxon>
        <taxon>Golovinomyces</taxon>
    </lineage>
</organism>
<evidence type="ECO:0000256" key="2">
    <source>
        <dbReference type="ARBA" id="ARBA00004123"/>
    </source>
</evidence>
<dbReference type="OrthoDB" id="430522at2759"/>
<accession>A0A420HKW4</accession>
<dbReference type="GO" id="GO:0005506">
    <property type="term" value="F:iron ion binding"/>
    <property type="evidence" value="ECO:0007669"/>
    <property type="project" value="InterPro"/>
</dbReference>
<comment type="similarity">
    <text evidence="3">Belongs to the TPA1 family.</text>
</comment>
<dbReference type="PANTHER" id="PTHR12117:SF0">
    <property type="entry name" value="PROLYL 3-HYDROXYLASE OGFOD1"/>
    <property type="match status" value="1"/>
</dbReference>
<evidence type="ECO:0000256" key="10">
    <source>
        <dbReference type="ARBA" id="ARBA00047444"/>
    </source>
</evidence>
<dbReference type="InterPro" id="IPR019601">
    <property type="entry name" value="Oxoglutarate/Fe-dep_Oase_C"/>
</dbReference>
<dbReference type="GO" id="GO:0009896">
    <property type="term" value="P:positive regulation of catabolic process"/>
    <property type="evidence" value="ECO:0007669"/>
    <property type="project" value="UniProtKB-ARBA"/>
</dbReference>
<comment type="caution">
    <text evidence="15">The sequence shown here is derived from an EMBL/GenBank/DDBJ whole genome shotgun (WGS) entry which is preliminary data.</text>
</comment>
<evidence type="ECO:0000313" key="16">
    <source>
        <dbReference type="Proteomes" id="UP000285405"/>
    </source>
</evidence>
<feature type="compositionally biased region" description="Acidic residues" evidence="13">
    <location>
        <begin position="652"/>
        <end position="663"/>
    </location>
</feature>
<dbReference type="FunFam" id="2.60.120.620:FF:000014">
    <property type="entry name" value="Prolyl 3,4-dihydroxylase TPA1"/>
    <property type="match status" value="1"/>
</dbReference>
<dbReference type="InterPro" id="IPR043044">
    <property type="entry name" value="TPA1/Ofd1_C"/>
</dbReference>
<dbReference type="PROSITE" id="PS51471">
    <property type="entry name" value="FE2OG_OXY"/>
    <property type="match status" value="1"/>
</dbReference>
<name>A0A420HKW4_9PEZI</name>
<keyword evidence="9" id="KW-0539">Nucleus</keyword>
<evidence type="ECO:0000256" key="11">
    <source>
        <dbReference type="ARBA" id="ARBA00051966"/>
    </source>
</evidence>
<dbReference type="GO" id="GO:0031418">
    <property type="term" value="F:L-ascorbic acid binding"/>
    <property type="evidence" value="ECO:0007669"/>
    <property type="project" value="UniProtKB-KW"/>
</dbReference>
<feature type="region of interest" description="Disordered" evidence="13">
    <location>
        <begin position="649"/>
        <end position="691"/>
    </location>
</feature>
<gene>
    <name evidence="15" type="ORF">GcC1_185018</name>
</gene>
<evidence type="ECO:0000256" key="8">
    <source>
        <dbReference type="ARBA" id="ARBA00023004"/>
    </source>
</evidence>
<keyword evidence="8" id="KW-0408">Iron</keyword>
<comment type="catalytic activity">
    <reaction evidence="10">
        <text>[ribosomal protein uS12]-L-proline + 2-oxoglutarate + O2 = [ribosomal protein uS12]-(3S)-3-hydroxy-L-proline + succinate + CO2</text>
        <dbReference type="Rhea" id="RHEA:54156"/>
        <dbReference type="Rhea" id="RHEA-COMP:13816"/>
        <dbReference type="Rhea" id="RHEA-COMP:13818"/>
        <dbReference type="ChEBI" id="CHEBI:15379"/>
        <dbReference type="ChEBI" id="CHEBI:16526"/>
        <dbReference type="ChEBI" id="CHEBI:16810"/>
        <dbReference type="ChEBI" id="CHEBI:30031"/>
        <dbReference type="ChEBI" id="CHEBI:50342"/>
        <dbReference type="ChEBI" id="CHEBI:85428"/>
    </reaction>
</comment>
<dbReference type="InterPro" id="IPR039558">
    <property type="entry name" value="TPA1/OFD1_N"/>
</dbReference>
<dbReference type="SMART" id="SM00702">
    <property type="entry name" value="P4Hc"/>
    <property type="match status" value="1"/>
</dbReference>
<evidence type="ECO:0000256" key="1">
    <source>
        <dbReference type="ARBA" id="ARBA00001961"/>
    </source>
</evidence>
<evidence type="ECO:0000313" key="15">
    <source>
        <dbReference type="EMBL" id="RKF58075.1"/>
    </source>
</evidence>
<evidence type="ECO:0000256" key="12">
    <source>
        <dbReference type="ARBA" id="ARBA00081607"/>
    </source>
</evidence>
<dbReference type="InterPro" id="IPR051842">
    <property type="entry name" value="uS12_prolyl_hydroxylase"/>
</dbReference>
<keyword evidence="5" id="KW-0847">Vitamin C</keyword>
<evidence type="ECO:0000256" key="5">
    <source>
        <dbReference type="ARBA" id="ARBA00022896"/>
    </source>
</evidence>
<dbReference type="EMBL" id="MCBR01018534">
    <property type="protein sequence ID" value="RKF58075.1"/>
    <property type="molecule type" value="Genomic_DNA"/>
</dbReference>
<dbReference type="Proteomes" id="UP000285405">
    <property type="component" value="Unassembled WGS sequence"/>
</dbReference>
<comment type="subcellular location">
    <subcellularLocation>
        <location evidence="2">Nucleus</location>
    </subcellularLocation>
</comment>
<dbReference type="GO" id="GO:0031543">
    <property type="term" value="F:peptidyl-proline dioxygenase activity"/>
    <property type="evidence" value="ECO:0007669"/>
    <property type="project" value="TreeGrafter"/>
</dbReference>
<feature type="domain" description="Fe2OG dioxygenase" evidence="14">
    <location>
        <begin position="149"/>
        <end position="273"/>
    </location>
</feature>
<evidence type="ECO:0000256" key="7">
    <source>
        <dbReference type="ARBA" id="ARBA00023002"/>
    </source>
</evidence>
<feature type="compositionally biased region" description="Acidic residues" evidence="13">
    <location>
        <begin position="675"/>
        <end position="691"/>
    </location>
</feature>
<dbReference type="GO" id="GO:0010604">
    <property type="term" value="P:positive regulation of macromolecule metabolic process"/>
    <property type="evidence" value="ECO:0007669"/>
    <property type="project" value="UniProtKB-ARBA"/>
</dbReference>
<evidence type="ECO:0000256" key="9">
    <source>
        <dbReference type="ARBA" id="ARBA00023242"/>
    </source>
</evidence>
<dbReference type="GO" id="GO:0005634">
    <property type="term" value="C:nucleus"/>
    <property type="evidence" value="ECO:0007669"/>
    <property type="project" value="UniProtKB-SubCell"/>
</dbReference>
<evidence type="ECO:0000256" key="3">
    <source>
        <dbReference type="ARBA" id="ARBA00007443"/>
    </source>
</evidence>
<dbReference type="Gene3D" id="3.60.130.20">
    <property type="entry name" value="Oxoglutarate/iron-dependent oxygenase, C-terminal degradation domain"/>
    <property type="match status" value="1"/>
</dbReference>
<keyword evidence="7" id="KW-0560">Oxidoreductase</keyword>
<keyword evidence="4" id="KW-0479">Metal-binding</keyword>
<evidence type="ECO:0000256" key="13">
    <source>
        <dbReference type="SAM" id="MobiDB-lite"/>
    </source>
</evidence>
<dbReference type="GO" id="GO:0006449">
    <property type="term" value="P:regulation of translational termination"/>
    <property type="evidence" value="ECO:0007669"/>
    <property type="project" value="TreeGrafter"/>
</dbReference>
<dbReference type="InterPro" id="IPR006620">
    <property type="entry name" value="Pro_4_hyd_alph"/>
</dbReference>